<dbReference type="EMBL" id="JAHQCR010000070">
    <property type="protein sequence ID" value="MBU9723165.1"/>
    <property type="molecule type" value="Genomic_DNA"/>
</dbReference>
<organism evidence="2 3">
    <name type="scientific">Evansella alkalicola</name>
    <dbReference type="NCBI Taxonomy" id="745819"/>
    <lineage>
        <taxon>Bacteria</taxon>
        <taxon>Bacillati</taxon>
        <taxon>Bacillota</taxon>
        <taxon>Bacilli</taxon>
        <taxon>Bacillales</taxon>
        <taxon>Bacillaceae</taxon>
        <taxon>Evansella</taxon>
    </lineage>
</organism>
<keyword evidence="1" id="KW-0812">Transmembrane</keyword>
<keyword evidence="1" id="KW-0472">Membrane</keyword>
<proteinExistence type="predicted"/>
<accession>A0ABS6K1B8</accession>
<keyword evidence="1" id="KW-1133">Transmembrane helix</keyword>
<dbReference type="RefSeq" id="WP_088076823.1">
    <property type="nucleotide sequence ID" value="NZ_JAHQCR010000070.1"/>
</dbReference>
<sequence>MPISIKVLLTLLVFAGLSLYYGGSWLFGLKEIAWGSARKRWLELLLGFTMFGIGAYMILPITLDVIGNEEEVAIVYVEDWHVPSPSSIVKITIRTDKGNFENYYRTFRLRVGEYYEIKYLPRSKVIIDAKRQE</sequence>
<feature type="transmembrane region" description="Helical" evidence="1">
    <location>
        <begin position="6"/>
        <end position="29"/>
    </location>
</feature>
<reference evidence="2 3" key="1">
    <citation type="submission" date="2021-06" db="EMBL/GenBank/DDBJ databases">
        <title>Bacillus sp. RD4P76, an endophyte from a halophyte.</title>
        <authorList>
            <person name="Sun J.-Q."/>
        </authorList>
    </citation>
    <scope>NUCLEOTIDE SEQUENCE [LARGE SCALE GENOMIC DNA]</scope>
    <source>
        <strain evidence="2 3">JCM 17098</strain>
    </source>
</reference>
<evidence type="ECO:0000256" key="1">
    <source>
        <dbReference type="SAM" id="Phobius"/>
    </source>
</evidence>
<name>A0ABS6K1B8_9BACI</name>
<evidence type="ECO:0000313" key="3">
    <source>
        <dbReference type="Proteomes" id="UP000790580"/>
    </source>
</evidence>
<protein>
    <submittedName>
        <fullName evidence="2">Uncharacterized protein</fullName>
    </submittedName>
</protein>
<dbReference type="Proteomes" id="UP000790580">
    <property type="component" value="Unassembled WGS sequence"/>
</dbReference>
<evidence type="ECO:0000313" key="2">
    <source>
        <dbReference type="EMBL" id="MBU9723165.1"/>
    </source>
</evidence>
<feature type="transmembrane region" description="Helical" evidence="1">
    <location>
        <begin position="41"/>
        <end position="59"/>
    </location>
</feature>
<comment type="caution">
    <text evidence="2">The sequence shown here is derived from an EMBL/GenBank/DDBJ whole genome shotgun (WGS) entry which is preliminary data.</text>
</comment>
<keyword evidence="3" id="KW-1185">Reference proteome</keyword>
<gene>
    <name evidence="2" type="ORF">KS407_17235</name>
</gene>